<comment type="cofactor">
    <cofactor evidence="1">
        <name>Zn(2+)</name>
        <dbReference type="ChEBI" id="CHEBI:29105"/>
    </cofactor>
</comment>
<feature type="domain" description="Metallo-beta-lactamase" evidence="6">
    <location>
        <begin position="47"/>
        <end position="256"/>
    </location>
</feature>
<sequence length="271" mass="28815">MREHAHADPLAVVGRPRRLVPLVLGHEPIPEAVSLEGGSASRQLREPVTAAAIEFDRGWLLVDGGFSPAVHDPAHRASFVYGGYAPIVPSGDPLCEQLDAAGLELDRLAGLLLSHAHFDHTGGARLLSEHRPLLLQRREWEYVIGVDDARSEFVFPDDLIRPDLSVVLIDGDAVIAPGVSVLDTAGHTPGHQSVVVDLPGHTVVLAGDAADLRANIELRAATGSTVAPDGRAAARAAITRLADLDASSGTTVWPSHDPDWGPWRDVVEPRA</sequence>
<dbReference type="InterPro" id="IPR051013">
    <property type="entry name" value="MBL_superfamily_lactonases"/>
</dbReference>
<dbReference type="PANTHER" id="PTHR42978:SF2">
    <property type="entry name" value="102 KBASES UNSTABLE REGION: FROM 1 TO 119443"/>
    <property type="match status" value="1"/>
</dbReference>
<keyword evidence="3" id="KW-0479">Metal-binding</keyword>
<evidence type="ECO:0000313" key="8">
    <source>
        <dbReference type="Proteomes" id="UP001501079"/>
    </source>
</evidence>
<evidence type="ECO:0000313" key="7">
    <source>
        <dbReference type="EMBL" id="GAA4169684.1"/>
    </source>
</evidence>
<dbReference type="SUPFAM" id="SSF56281">
    <property type="entry name" value="Metallo-hydrolase/oxidoreductase"/>
    <property type="match status" value="1"/>
</dbReference>
<dbReference type="InterPro" id="IPR001279">
    <property type="entry name" value="Metallo-B-lactamas"/>
</dbReference>
<name>A0ABP7ZT21_9MICO</name>
<evidence type="ECO:0000256" key="2">
    <source>
        <dbReference type="ARBA" id="ARBA00007749"/>
    </source>
</evidence>
<keyword evidence="5" id="KW-0862">Zinc</keyword>
<dbReference type="EMBL" id="BAABBW010000001">
    <property type="protein sequence ID" value="GAA4169684.1"/>
    <property type="molecule type" value="Genomic_DNA"/>
</dbReference>
<comment type="similarity">
    <text evidence="2">Belongs to the metallo-beta-lactamase superfamily.</text>
</comment>
<protein>
    <recommendedName>
        <fullName evidence="6">Metallo-beta-lactamase domain-containing protein</fullName>
    </recommendedName>
</protein>
<proteinExistence type="inferred from homology"/>
<keyword evidence="8" id="KW-1185">Reference proteome</keyword>
<dbReference type="PANTHER" id="PTHR42978">
    <property type="entry name" value="QUORUM-QUENCHING LACTONASE YTNP-RELATED-RELATED"/>
    <property type="match status" value="1"/>
</dbReference>
<comment type="caution">
    <text evidence="7">The sequence shown here is derived from an EMBL/GenBank/DDBJ whole genome shotgun (WGS) entry which is preliminary data.</text>
</comment>
<gene>
    <name evidence="7" type="ORF">GCM10022287_06460</name>
</gene>
<evidence type="ECO:0000256" key="1">
    <source>
        <dbReference type="ARBA" id="ARBA00001947"/>
    </source>
</evidence>
<evidence type="ECO:0000256" key="4">
    <source>
        <dbReference type="ARBA" id="ARBA00022801"/>
    </source>
</evidence>
<evidence type="ECO:0000259" key="6">
    <source>
        <dbReference type="SMART" id="SM00849"/>
    </source>
</evidence>
<evidence type="ECO:0000256" key="3">
    <source>
        <dbReference type="ARBA" id="ARBA00022723"/>
    </source>
</evidence>
<dbReference type="Pfam" id="PF00753">
    <property type="entry name" value="Lactamase_B"/>
    <property type="match status" value="1"/>
</dbReference>
<accession>A0ABP7ZT21</accession>
<organism evidence="7 8">
    <name type="scientific">Gryllotalpicola koreensis</name>
    <dbReference type="NCBI Taxonomy" id="993086"/>
    <lineage>
        <taxon>Bacteria</taxon>
        <taxon>Bacillati</taxon>
        <taxon>Actinomycetota</taxon>
        <taxon>Actinomycetes</taxon>
        <taxon>Micrococcales</taxon>
        <taxon>Microbacteriaceae</taxon>
        <taxon>Gryllotalpicola</taxon>
    </lineage>
</organism>
<dbReference type="InterPro" id="IPR036866">
    <property type="entry name" value="RibonucZ/Hydroxyglut_hydro"/>
</dbReference>
<dbReference type="SMART" id="SM00849">
    <property type="entry name" value="Lactamase_B"/>
    <property type="match status" value="1"/>
</dbReference>
<keyword evidence="4" id="KW-0378">Hydrolase</keyword>
<dbReference type="Proteomes" id="UP001501079">
    <property type="component" value="Unassembled WGS sequence"/>
</dbReference>
<evidence type="ECO:0000256" key="5">
    <source>
        <dbReference type="ARBA" id="ARBA00022833"/>
    </source>
</evidence>
<dbReference type="Gene3D" id="3.60.15.10">
    <property type="entry name" value="Ribonuclease Z/Hydroxyacylglutathione hydrolase-like"/>
    <property type="match status" value="1"/>
</dbReference>
<dbReference type="CDD" id="cd07729">
    <property type="entry name" value="AHL_lactonase_MBL-fold"/>
    <property type="match status" value="1"/>
</dbReference>
<reference evidence="8" key="1">
    <citation type="journal article" date="2019" name="Int. J. Syst. Evol. Microbiol.">
        <title>The Global Catalogue of Microorganisms (GCM) 10K type strain sequencing project: providing services to taxonomists for standard genome sequencing and annotation.</title>
        <authorList>
            <consortium name="The Broad Institute Genomics Platform"/>
            <consortium name="The Broad Institute Genome Sequencing Center for Infectious Disease"/>
            <person name="Wu L."/>
            <person name="Ma J."/>
        </authorList>
    </citation>
    <scope>NUCLEOTIDE SEQUENCE [LARGE SCALE GENOMIC DNA]</scope>
    <source>
        <strain evidence="8">JCM 17591</strain>
    </source>
</reference>